<dbReference type="Pfam" id="PF00096">
    <property type="entry name" value="zf-C2H2"/>
    <property type="match status" value="4"/>
</dbReference>
<feature type="domain" description="C2H2-type" evidence="13">
    <location>
        <begin position="283"/>
        <end position="310"/>
    </location>
</feature>
<dbReference type="FunFam" id="3.30.160.60:FF:000254">
    <property type="entry name" value="Odd-skipped related transciption factor 1"/>
    <property type="match status" value="1"/>
</dbReference>
<feature type="domain" description="C2H2-type" evidence="13">
    <location>
        <begin position="311"/>
        <end position="338"/>
    </location>
</feature>
<feature type="region of interest" description="Disordered" evidence="12">
    <location>
        <begin position="710"/>
        <end position="788"/>
    </location>
</feature>
<feature type="region of interest" description="Disordered" evidence="12">
    <location>
        <begin position="369"/>
        <end position="500"/>
    </location>
</feature>
<keyword evidence="8" id="KW-0805">Transcription regulation</keyword>
<evidence type="ECO:0000256" key="3">
    <source>
        <dbReference type="ARBA" id="ARBA00022723"/>
    </source>
</evidence>
<dbReference type="Pfam" id="PF13912">
    <property type="entry name" value="zf-C2H2_6"/>
    <property type="match status" value="1"/>
</dbReference>
<feature type="compositionally biased region" description="Low complexity" evidence="12">
    <location>
        <begin position="484"/>
        <end position="494"/>
    </location>
</feature>
<feature type="region of interest" description="Disordered" evidence="12">
    <location>
        <begin position="102"/>
        <end position="123"/>
    </location>
</feature>
<dbReference type="Proteomes" id="UP000075880">
    <property type="component" value="Unassembled WGS sequence"/>
</dbReference>
<sequence length="788" mass="84397">MPTEGPTLEDRGLATLSRSSRIDQFLAGTGGPPTSPTIRGSSGGSGGGSGSNRTPSSSSSGYESQLAFQHHLMAAGGGPPQHHGRESSAFVPVLPSRALRPGMYPPGVLDGPPDGLSKEGAPKRGSSYELMAMMADKRKELALREAAAAAMLLPRPGGPPVQSPSGIYPPGAYLGGPGPSPTSAGTFTFPPAGVGLYPPGVPPGMHAGLDRRLLRAPGRASRPKKQFICKFCNRQFTKSYNLLIHERTHTDERPYSCDICLKAFRRQDHLRDHRYIHSKEKPFKCTECGKGFCQSRTLAVHKILHMEESPHKCPVCNRSFNQRSNLKTHLLTHTDHKPYECNSCGKVFRRNCDLRRHALTHTVGDVPSEALDVGVDDDGHQLSGDEDETVLEVDSPVHSPAGRNRSPSPPMDMPVSAELDDDERDEDERAELEEDDEEEEEDELVSVPARPEPDPTPVVQCHHERPMGSKSPYTMRPQYDHGSRSSTSSQSSQHSAHHPTLVGEDLRGEREPLLQQPPPAHPAADVFVPMLHVRRDLHHKMGLIGRASATITSGGLMDSPGGGFLSHIPLRKRAMGPDGEPHPIMARGLLGSSQPLHLQQNGRGHHHHHPHHHHQHLHNRTVHLPEDPHKGPPDSPHRESIPLMSPSLPSSSPVLLSPHLPPGLALPPPPPPPPVVQLGTPSPLAVPINLASLSNLPTVLPPPPASLPTVAPIPAPVTSNGSSSAPSPASSTGSSKSAPSTSTAVSSGATSQQLPPSQTAALQPQAQPPPPPPPQRKTGFSIADIMRR</sequence>
<dbReference type="GO" id="GO:0016348">
    <property type="term" value="P:imaginal disc-derived leg joint morphogenesis"/>
    <property type="evidence" value="ECO:0007669"/>
    <property type="project" value="UniProtKB-ARBA"/>
</dbReference>
<dbReference type="InterPro" id="IPR013087">
    <property type="entry name" value="Znf_C2H2_type"/>
</dbReference>
<feature type="compositionally biased region" description="Gly residues" evidence="12">
    <location>
        <begin position="41"/>
        <end position="50"/>
    </location>
</feature>
<dbReference type="GO" id="GO:0005634">
    <property type="term" value="C:nucleus"/>
    <property type="evidence" value="ECO:0007669"/>
    <property type="project" value="UniProtKB-SubCell"/>
</dbReference>
<dbReference type="FunFam" id="3.30.160.60:FF:000148">
    <property type="entry name" value="zinc finger protein Gfi-1"/>
    <property type="match status" value="1"/>
</dbReference>
<keyword evidence="7" id="KW-0862">Zinc</keyword>
<feature type="compositionally biased region" description="Pro residues" evidence="12">
    <location>
        <begin position="659"/>
        <end position="675"/>
    </location>
</feature>
<dbReference type="Gene3D" id="3.30.160.60">
    <property type="entry name" value="Classic Zinc Finger"/>
    <property type="match status" value="5"/>
</dbReference>
<name>A0AAG5D725_ANOAO</name>
<evidence type="ECO:0000313" key="14">
    <source>
        <dbReference type="EnsemblMetazoa" id="ENSAATROPP007112"/>
    </source>
</evidence>
<evidence type="ECO:0000313" key="15">
    <source>
        <dbReference type="Proteomes" id="UP000075880"/>
    </source>
</evidence>
<keyword evidence="5 11" id="KW-0863">Zinc-finger</keyword>
<evidence type="ECO:0000256" key="8">
    <source>
        <dbReference type="ARBA" id="ARBA00023015"/>
    </source>
</evidence>
<feature type="compositionally biased region" description="Basic residues" evidence="12">
    <location>
        <begin position="603"/>
        <end position="621"/>
    </location>
</feature>
<feature type="compositionally biased region" description="Pro residues" evidence="12">
    <location>
        <begin position="766"/>
        <end position="775"/>
    </location>
</feature>
<keyword evidence="3" id="KW-0479">Metal-binding</keyword>
<protein>
    <recommendedName>
        <fullName evidence="13">C2H2-type domain-containing protein</fullName>
    </recommendedName>
</protein>
<dbReference type="SMART" id="SM00355">
    <property type="entry name" value="ZnF_C2H2"/>
    <property type="match status" value="5"/>
</dbReference>
<dbReference type="InterPro" id="IPR050717">
    <property type="entry name" value="C2H2-ZF_Transcription_Reg"/>
</dbReference>
<keyword evidence="15" id="KW-1185">Reference proteome</keyword>
<comment type="subcellular location">
    <subcellularLocation>
        <location evidence="1">Nucleus</location>
    </subcellularLocation>
</comment>
<feature type="region of interest" description="Disordered" evidence="12">
    <location>
        <begin position="594"/>
        <end position="678"/>
    </location>
</feature>
<dbReference type="PANTHER" id="PTHR14196:SF0">
    <property type="entry name" value="PROTEIN BOWEL"/>
    <property type="match status" value="1"/>
</dbReference>
<dbReference type="FunFam" id="3.30.160.60:FF:000318">
    <property type="entry name" value="Odd-skipped-related transciption factor 2"/>
    <property type="match status" value="1"/>
</dbReference>
<dbReference type="AlphaFoldDB" id="A0AAG5D725"/>
<feature type="compositionally biased region" description="Low complexity" evidence="12">
    <location>
        <begin position="105"/>
        <end position="115"/>
    </location>
</feature>
<feature type="domain" description="C2H2-type" evidence="13">
    <location>
        <begin position="255"/>
        <end position="282"/>
    </location>
</feature>
<evidence type="ECO:0000256" key="4">
    <source>
        <dbReference type="ARBA" id="ARBA00022737"/>
    </source>
</evidence>
<evidence type="ECO:0000256" key="10">
    <source>
        <dbReference type="ARBA" id="ARBA00023242"/>
    </source>
</evidence>
<dbReference type="PROSITE" id="PS50157">
    <property type="entry name" value="ZINC_FINGER_C2H2_2"/>
    <property type="match status" value="5"/>
</dbReference>
<dbReference type="InterPro" id="IPR036236">
    <property type="entry name" value="Znf_C2H2_sf"/>
</dbReference>
<dbReference type="EnsemblMetazoa" id="ENSAATROPT007925">
    <property type="protein sequence ID" value="ENSAATROPP007112"/>
    <property type="gene ID" value="ENSAATROPG006469"/>
</dbReference>
<feature type="compositionally biased region" description="Low complexity" evidence="12">
    <location>
        <begin position="641"/>
        <end position="658"/>
    </location>
</feature>
<dbReference type="GO" id="GO:0000977">
    <property type="term" value="F:RNA polymerase II transcription regulatory region sequence-specific DNA binding"/>
    <property type="evidence" value="ECO:0007669"/>
    <property type="project" value="TreeGrafter"/>
</dbReference>
<keyword evidence="4" id="KW-0677">Repeat</keyword>
<dbReference type="GO" id="GO:0008270">
    <property type="term" value="F:zinc ion binding"/>
    <property type="evidence" value="ECO:0007669"/>
    <property type="project" value="UniProtKB-KW"/>
</dbReference>
<evidence type="ECO:0000256" key="1">
    <source>
        <dbReference type="ARBA" id="ARBA00004123"/>
    </source>
</evidence>
<feature type="compositionally biased region" description="Basic and acidic residues" evidence="12">
    <location>
        <begin position="623"/>
        <end position="640"/>
    </location>
</feature>
<evidence type="ECO:0000256" key="2">
    <source>
        <dbReference type="ARBA" id="ARBA00022473"/>
    </source>
</evidence>
<keyword evidence="9" id="KW-0804">Transcription</keyword>
<feature type="domain" description="C2H2-type" evidence="13">
    <location>
        <begin position="339"/>
        <end position="362"/>
    </location>
</feature>
<keyword evidence="2" id="KW-0217">Developmental protein</keyword>
<evidence type="ECO:0000256" key="9">
    <source>
        <dbReference type="ARBA" id="ARBA00023163"/>
    </source>
</evidence>
<feature type="compositionally biased region" description="Low complexity" evidence="12">
    <location>
        <begin position="51"/>
        <end position="61"/>
    </location>
</feature>
<evidence type="ECO:0000256" key="11">
    <source>
        <dbReference type="PROSITE-ProRule" id="PRU00042"/>
    </source>
</evidence>
<feature type="compositionally biased region" description="Low complexity" evidence="12">
    <location>
        <begin position="716"/>
        <end position="765"/>
    </location>
</feature>
<organism evidence="14 15">
    <name type="scientific">Anopheles atroparvus</name>
    <name type="common">European mosquito</name>
    <dbReference type="NCBI Taxonomy" id="41427"/>
    <lineage>
        <taxon>Eukaryota</taxon>
        <taxon>Metazoa</taxon>
        <taxon>Ecdysozoa</taxon>
        <taxon>Arthropoda</taxon>
        <taxon>Hexapoda</taxon>
        <taxon>Insecta</taxon>
        <taxon>Pterygota</taxon>
        <taxon>Neoptera</taxon>
        <taxon>Endopterygota</taxon>
        <taxon>Diptera</taxon>
        <taxon>Nematocera</taxon>
        <taxon>Culicoidea</taxon>
        <taxon>Culicidae</taxon>
        <taxon>Anophelinae</taxon>
        <taxon>Anopheles</taxon>
    </lineage>
</organism>
<evidence type="ECO:0000256" key="6">
    <source>
        <dbReference type="ARBA" id="ARBA00022788"/>
    </source>
</evidence>
<dbReference type="FunFam" id="3.30.160.60:FF:000311">
    <property type="entry name" value="protein odd-skipped-related 2 isoform X1"/>
    <property type="match status" value="1"/>
</dbReference>
<proteinExistence type="predicted"/>
<dbReference type="GO" id="GO:0000981">
    <property type="term" value="F:DNA-binding transcription factor activity, RNA polymerase II-specific"/>
    <property type="evidence" value="ECO:0007669"/>
    <property type="project" value="TreeGrafter"/>
</dbReference>
<dbReference type="PANTHER" id="PTHR14196">
    <property type="entry name" value="ODD-SKIPPED - RELATED"/>
    <property type="match status" value="1"/>
</dbReference>
<evidence type="ECO:0000256" key="12">
    <source>
        <dbReference type="SAM" id="MobiDB-lite"/>
    </source>
</evidence>
<dbReference type="PROSITE" id="PS00028">
    <property type="entry name" value="ZINC_FINGER_C2H2_1"/>
    <property type="match status" value="5"/>
</dbReference>
<dbReference type="GO" id="GO:0048619">
    <property type="term" value="P:embryonic hindgut morphogenesis"/>
    <property type="evidence" value="ECO:0007669"/>
    <property type="project" value="TreeGrafter"/>
</dbReference>
<dbReference type="SUPFAM" id="SSF57667">
    <property type="entry name" value="beta-beta-alpha zinc fingers"/>
    <property type="match status" value="3"/>
</dbReference>
<feature type="region of interest" description="Disordered" evidence="12">
    <location>
        <begin position="18"/>
        <end position="63"/>
    </location>
</feature>
<reference evidence="14" key="1">
    <citation type="submission" date="2024-04" db="UniProtKB">
        <authorList>
            <consortium name="EnsemblMetazoa"/>
        </authorList>
    </citation>
    <scope>IDENTIFICATION</scope>
    <source>
        <strain evidence="14">EBRO</strain>
    </source>
</reference>
<accession>A0AAG5D725</accession>
<evidence type="ECO:0000256" key="7">
    <source>
        <dbReference type="ARBA" id="ARBA00022833"/>
    </source>
</evidence>
<keyword evidence="10" id="KW-0539">Nucleus</keyword>
<keyword evidence="6" id="KW-0562">Pair-rule protein</keyword>
<feature type="compositionally biased region" description="Acidic residues" evidence="12">
    <location>
        <begin position="418"/>
        <end position="444"/>
    </location>
</feature>
<feature type="domain" description="C2H2-type" evidence="13">
    <location>
        <begin position="227"/>
        <end position="254"/>
    </location>
</feature>
<evidence type="ECO:0000259" key="13">
    <source>
        <dbReference type="PROSITE" id="PS50157"/>
    </source>
</evidence>
<dbReference type="GO" id="GO:0007366">
    <property type="term" value="P:periodic partitioning by pair rule gene"/>
    <property type="evidence" value="ECO:0007669"/>
    <property type="project" value="UniProtKB-KW"/>
</dbReference>
<evidence type="ECO:0000256" key="5">
    <source>
        <dbReference type="ARBA" id="ARBA00022771"/>
    </source>
</evidence>
<dbReference type="FunFam" id="3.30.160.60:FF:000958">
    <property type="entry name" value="Odd skipped"/>
    <property type="match status" value="1"/>
</dbReference>